<sequence>MKNLHYALIVFLGGCCYGVLSTFVKLAYSAGFSAPEVTGGQYFFGTVLIWIVFLFSKKRKLTFKQIFILLLSGIPLGLTGLFYYQSLKTLDASLAIIFLFQFVWIGTIFEWIFHKKKPSKEKLVSIAILLIGSGLAANIVSQEGTVLSWQGTIWGLLASLMFTTFIFLSGSVEKDTPPVLKSALLSTGALIVVFALYPPTFLFDFSVLSGLGPYGLFLGLFGVALPPLLFSIGMPHVGPGLGTILTASELPVAVTMSSIVLSEYVSWSQWIGVLLILGGILSGNIKYKKGKVDSVAEQKEAL</sequence>
<keyword evidence="4 7" id="KW-0812">Transmembrane</keyword>
<evidence type="ECO:0000256" key="1">
    <source>
        <dbReference type="ARBA" id="ARBA00004651"/>
    </source>
</evidence>
<keyword evidence="5 7" id="KW-1133">Transmembrane helix</keyword>
<evidence type="ECO:0000313" key="10">
    <source>
        <dbReference type="Proteomes" id="UP001165287"/>
    </source>
</evidence>
<feature type="transmembrane region" description="Helical" evidence="7">
    <location>
        <begin position="92"/>
        <end position="111"/>
    </location>
</feature>
<dbReference type="PROSITE" id="PS51257">
    <property type="entry name" value="PROKAR_LIPOPROTEIN"/>
    <property type="match status" value="1"/>
</dbReference>
<evidence type="ECO:0000256" key="6">
    <source>
        <dbReference type="ARBA" id="ARBA00023136"/>
    </source>
</evidence>
<evidence type="ECO:0000259" key="8">
    <source>
        <dbReference type="Pfam" id="PF00892"/>
    </source>
</evidence>
<evidence type="ECO:0000256" key="4">
    <source>
        <dbReference type="ARBA" id="ARBA00022692"/>
    </source>
</evidence>
<dbReference type="Proteomes" id="UP001165287">
    <property type="component" value="Unassembled WGS sequence"/>
</dbReference>
<feature type="transmembrane region" description="Helical" evidence="7">
    <location>
        <begin position="179"/>
        <end position="199"/>
    </location>
</feature>
<dbReference type="EMBL" id="JAIQUM010000013">
    <property type="protein sequence ID" value="MBZ5750244.1"/>
    <property type="molecule type" value="Genomic_DNA"/>
</dbReference>
<feature type="transmembrane region" description="Helical" evidence="7">
    <location>
        <begin position="7"/>
        <end position="27"/>
    </location>
</feature>
<comment type="caution">
    <text evidence="9">The sequence shown here is derived from an EMBL/GenBank/DDBJ whole genome shotgun (WGS) entry which is preliminary data.</text>
</comment>
<feature type="transmembrane region" description="Helical" evidence="7">
    <location>
        <begin position="153"/>
        <end position="172"/>
    </location>
</feature>
<feature type="transmembrane region" description="Helical" evidence="7">
    <location>
        <begin position="241"/>
        <end position="261"/>
    </location>
</feature>
<gene>
    <name evidence="9" type="ORF">K9V48_08285</name>
</gene>
<keyword evidence="10" id="KW-1185">Reference proteome</keyword>
<feature type="domain" description="EamA" evidence="8">
    <location>
        <begin position="151"/>
        <end position="281"/>
    </location>
</feature>
<feature type="transmembrane region" description="Helical" evidence="7">
    <location>
        <begin position="267"/>
        <end position="285"/>
    </location>
</feature>
<reference evidence="9" key="1">
    <citation type="submission" date="2024-05" db="EMBL/GenBank/DDBJ databases">
        <title>Metabacillus sp. nov., isolated from the rhizosphere soil of tomato plants.</title>
        <authorList>
            <person name="Ma R."/>
        </authorList>
    </citation>
    <scope>NUCLEOTIDE SEQUENCE</scope>
    <source>
        <strain evidence="9">DBTR6</strain>
    </source>
</reference>
<dbReference type="InterPro" id="IPR000620">
    <property type="entry name" value="EamA_dom"/>
</dbReference>
<feature type="domain" description="EamA" evidence="8">
    <location>
        <begin position="7"/>
        <end position="135"/>
    </location>
</feature>
<feature type="transmembrane region" description="Helical" evidence="7">
    <location>
        <begin position="39"/>
        <end position="55"/>
    </location>
</feature>
<evidence type="ECO:0000256" key="3">
    <source>
        <dbReference type="ARBA" id="ARBA00022475"/>
    </source>
</evidence>
<evidence type="ECO:0000256" key="5">
    <source>
        <dbReference type="ARBA" id="ARBA00022989"/>
    </source>
</evidence>
<keyword evidence="6 7" id="KW-0472">Membrane</keyword>
<dbReference type="PANTHER" id="PTHR42920:SF5">
    <property type="entry name" value="EAMA DOMAIN-CONTAINING PROTEIN"/>
    <property type="match status" value="1"/>
</dbReference>
<dbReference type="InterPro" id="IPR051258">
    <property type="entry name" value="Diverse_Substrate_Transporter"/>
</dbReference>
<dbReference type="InterPro" id="IPR037185">
    <property type="entry name" value="EmrE-like"/>
</dbReference>
<name>A0ABS7UPU0_9BACI</name>
<dbReference type="RefSeq" id="WP_224138289.1">
    <property type="nucleotide sequence ID" value="NZ_JAIQUM010000013.1"/>
</dbReference>
<feature type="transmembrane region" description="Helical" evidence="7">
    <location>
        <begin position="123"/>
        <end position="141"/>
    </location>
</feature>
<evidence type="ECO:0000313" key="9">
    <source>
        <dbReference type="EMBL" id="MBZ5750244.1"/>
    </source>
</evidence>
<organism evidence="9 10">
    <name type="scientific">Metabacillus rhizolycopersici</name>
    <dbReference type="NCBI Taxonomy" id="2875709"/>
    <lineage>
        <taxon>Bacteria</taxon>
        <taxon>Bacillati</taxon>
        <taxon>Bacillota</taxon>
        <taxon>Bacilli</taxon>
        <taxon>Bacillales</taxon>
        <taxon>Bacillaceae</taxon>
        <taxon>Metabacillus</taxon>
    </lineage>
</organism>
<proteinExistence type="inferred from homology"/>
<comment type="subcellular location">
    <subcellularLocation>
        <location evidence="1">Cell membrane</location>
        <topology evidence="1">Multi-pass membrane protein</topology>
    </subcellularLocation>
</comment>
<dbReference type="Pfam" id="PF00892">
    <property type="entry name" value="EamA"/>
    <property type="match status" value="2"/>
</dbReference>
<feature type="transmembrane region" description="Helical" evidence="7">
    <location>
        <begin position="211"/>
        <end position="229"/>
    </location>
</feature>
<accession>A0ABS7UPU0</accession>
<feature type="transmembrane region" description="Helical" evidence="7">
    <location>
        <begin position="67"/>
        <end position="86"/>
    </location>
</feature>
<keyword evidence="3" id="KW-1003">Cell membrane</keyword>
<evidence type="ECO:0000256" key="2">
    <source>
        <dbReference type="ARBA" id="ARBA00007362"/>
    </source>
</evidence>
<dbReference type="PANTHER" id="PTHR42920">
    <property type="entry name" value="OS03G0707200 PROTEIN-RELATED"/>
    <property type="match status" value="1"/>
</dbReference>
<protein>
    <submittedName>
        <fullName evidence="9">DMT family transporter</fullName>
    </submittedName>
</protein>
<comment type="similarity">
    <text evidence="2">Belongs to the EamA transporter family.</text>
</comment>
<dbReference type="SUPFAM" id="SSF103481">
    <property type="entry name" value="Multidrug resistance efflux transporter EmrE"/>
    <property type="match status" value="2"/>
</dbReference>
<evidence type="ECO:0000256" key="7">
    <source>
        <dbReference type="SAM" id="Phobius"/>
    </source>
</evidence>